<dbReference type="SMART" id="SM00257">
    <property type="entry name" value="LysM"/>
    <property type="match status" value="2"/>
</dbReference>
<feature type="domain" description="LysM" evidence="2">
    <location>
        <begin position="139"/>
        <end position="183"/>
    </location>
</feature>
<feature type="domain" description="LysM" evidence="2">
    <location>
        <begin position="67"/>
        <end position="111"/>
    </location>
</feature>
<accession>A0A0F0LHG9</accession>
<evidence type="ECO:0000313" key="4">
    <source>
        <dbReference type="Proteomes" id="UP000033740"/>
    </source>
</evidence>
<keyword evidence="3" id="KW-0378">Hydrolase</keyword>
<keyword evidence="3" id="KW-0326">Glycosidase</keyword>
<proteinExistence type="predicted"/>
<dbReference type="Proteomes" id="UP000033740">
    <property type="component" value="Unassembled WGS sequence"/>
</dbReference>
<dbReference type="PANTHER" id="PTHR33734">
    <property type="entry name" value="LYSM DOMAIN-CONTAINING GPI-ANCHORED PROTEIN 2"/>
    <property type="match status" value="1"/>
</dbReference>
<dbReference type="InterPro" id="IPR006311">
    <property type="entry name" value="TAT_signal"/>
</dbReference>
<organism evidence="3 4">
    <name type="scientific">Microbacterium azadirachtae</name>
    <dbReference type="NCBI Taxonomy" id="582680"/>
    <lineage>
        <taxon>Bacteria</taxon>
        <taxon>Bacillati</taxon>
        <taxon>Actinomycetota</taxon>
        <taxon>Actinomycetes</taxon>
        <taxon>Micrococcales</taxon>
        <taxon>Microbacteriaceae</taxon>
        <taxon>Microbacterium</taxon>
    </lineage>
</organism>
<sequence length="345" mass="35043">MTTTTSSRRALCLAVPTVLLTTVATALAAAPAQAHTPVRVPMTALPTGAVAAALAARIVPTETAPPAHYTVQDGDTLWDIARAHDTSVAALYAANGLGSDSIIYPGQLLALGGSAPEPAAAAAPAEAAAPAPASDTAGTGYDVVAGDTLWSIAHEHGITLADLYAANALSPNSIIYPGQTLRFSAPAPAPAPVPAPALADVAPQPAPDTYTAPQVVLSDVQTANAQHIIQVGRELGVSDRGIAIALATAMVESGLVNTASGDRDSIGLFQQRPSTGWGTPEQIADADYAIRAFYVGTPHTNGLLDIPGWEGLGFSEAAQDVQISAFPARYGLWEPQADGWLAALG</sequence>
<feature type="chain" id="PRO_5039101171" evidence="1">
    <location>
        <begin position="29"/>
        <end position="345"/>
    </location>
</feature>
<evidence type="ECO:0000259" key="2">
    <source>
        <dbReference type="PROSITE" id="PS51782"/>
    </source>
</evidence>
<dbReference type="PANTHER" id="PTHR33734:SF22">
    <property type="entry name" value="MEMBRANE-BOUND LYTIC MUREIN TRANSGLYCOSYLASE D"/>
    <property type="match status" value="1"/>
</dbReference>
<reference evidence="3 4" key="1">
    <citation type="submission" date="2015-02" db="EMBL/GenBank/DDBJ databases">
        <title>Draft genome sequences of ten Microbacterium spp. with emphasis on heavy metal contaminated environments.</title>
        <authorList>
            <person name="Corretto E."/>
        </authorList>
    </citation>
    <scope>NUCLEOTIDE SEQUENCE [LARGE SCALE GENOMIC DNA]</scope>
    <source>
        <strain evidence="3 4">ARN176</strain>
    </source>
</reference>
<feature type="signal peptide" evidence="1">
    <location>
        <begin position="1"/>
        <end position="28"/>
    </location>
</feature>
<dbReference type="SUPFAM" id="SSF54106">
    <property type="entry name" value="LysM domain"/>
    <property type="match status" value="2"/>
</dbReference>
<dbReference type="PROSITE" id="PS51318">
    <property type="entry name" value="TAT"/>
    <property type="match status" value="1"/>
</dbReference>
<dbReference type="AlphaFoldDB" id="A0A0F0LHG9"/>
<name>A0A0F0LHG9_9MICO</name>
<protein>
    <submittedName>
        <fullName evidence="3">Muramidase-2</fullName>
        <ecNumber evidence="3">3.2.1.17</ecNumber>
    </submittedName>
</protein>
<evidence type="ECO:0000313" key="3">
    <source>
        <dbReference type="EMBL" id="KJL32598.1"/>
    </source>
</evidence>
<dbReference type="CDD" id="cd00118">
    <property type="entry name" value="LysM"/>
    <property type="match status" value="2"/>
</dbReference>
<dbReference type="GO" id="GO:0008932">
    <property type="term" value="F:lytic endotransglycosylase activity"/>
    <property type="evidence" value="ECO:0007669"/>
    <property type="project" value="TreeGrafter"/>
</dbReference>
<evidence type="ECO:0000256" key="1">
    <source>
        <dbReference type="SAM" id="SignalP"/>
    </source>
</evidence>
<dbReference type="EMBL" id="JYIX01000036">
    <property type="protein sequence ID" value="KJL32598.1"/>
    <property type="molecule type" value="Genomic_DNA"/>
</dbReference>
<keyword evidence="4" id="KW-1185">Reference proteome</keyword>
<dbReference type="GO" id="GO:0003796">
    <property type="term" value="F:lysozyme activity"/>
    <property type="evidence" value="ECO:0007669"/>
    <property type="project" value="UniProtKB-EC"/>
</dbReference>
<gene>
    <name evidence="3" type="ORF">RS86_02377</name>
</gene>
<dbReference type="PATRIC" id="fig|582680.6.peg.2442"/>
<dbReference type="Gene3D" id="3.10.350.10">
    <property type="entry name" value="LysM domain"/>
    <property type="match status" value="2"/>
</dbReference>
<dbReference type="InterPro" id="IPR036779">
    <property type="entry name" value="LysM_dom_sf"/>
</dbReference>
<dbReference type="PROSITE" id="PS51782">
    <property type="entry name" value="LYSM"/>
    <property type="match status" value="2"/>
</dbReference>
<dbReference type="InterPro" id="IPR018392">
    <property type="entry name" value="LysM"/>
</dbReference>
<dbReference type="Pfam" id="PF01476">
    <property type="entry name" value="LysM"/>
    <property type="match status" value="2"/>
</dbReference>
<dbReference type="RefSeq" id="WP_045272460.1">
    <property type="nucleotide sequence ID" value="NZ_JYIX01000036.1"/>
</dbReference>
<keyword evidence="1" id="KW-0732">Signal</keyword>
<dbReference type="EC" id="3.2.1.17" evidence="3"/>
<comment type="caution">
    <text evidence="3">The sequence shown here is derived from an EMBL/GenBank/DDBJ whole genome shotgun (WGS) entry which is preliminary data.</text>
</comment>
<dbReference type="STRING" id="582680.RS86_02377"/>